<organism evidence="14 15">
    <name type="scientific">Citrus x changshan-huyou</name>
    <dbReference type="NCBI Taxonomy" id="2935761"/>
    <lineage>
        <taxon>Eukaryota</taxon>
        <taxon>Viridiplantae</taxon>
        <taxon>Streptophyta</taxon>
        <taxon>Embryophyta</taxon>
        <taxon>Tracheophyta</taxon>
        <taxon>Spermatophyta</taxon>
        <taxon>Magnoliopsida</taxon>
        <taxon>eudicotyledons</taxon>
        <taxon>Gunneridae</taxon>
        <taxon>Pentapetalae</taxon>
        <taxon>rosids</taxon>
        <taxon>malvids</taxon>
        <taxon>Sapindales</taxon>
        <taxon>Rutaceae</taxon>
        <taxon>Aurantioideae</taxon>
        <taxon>Citrus</taxon>
    </lineage>
</organism>
<evidence type="ECO:0000256" key="4">
    <source>
        <dbReference type="ARBA" id="ARBA00022475"/>
    </source>
</evidence>
<dbReference type="InterPro" id="IPR036273">
    <property type="entry name" value="CRAL/TRIO_N_dom_sf"/>
</dbReference>
<keyword evidence="8" id="KW-0560">Oxidoreductase</keyword>
<dbReference type="Proteomes" id="UP001428341">
    <property type="component" value="Unassembled WGS sequence"/>
</dbReference>
<dbReference type="CDD" id="cd00170">
    <property type="entry name" value="SEC14"/>
    <property type="match status" value="1"/>
</dbReference>
<dbReference type="InterPro" id="IPR051026">
    <property type="entry name" value="PI/PC_transfer"/>
</dbReference>
<keyword evidence="15" id="KW-1185">Reference proteome</keyword>
<reference evidence="14 15" key="1">
    <citation type="submission" date="2024-05" db="EMBL/GenBank/DDBJ databases">
        <title>Haplotype-resolved chromosome-level genome assembly of Huyou (Citrus changshanensis).</title>
        <authorList>
            <person name="Miao C."/>
            <person name="Chen W."/>
            <person name="Wu Y."/>
            <person name="Wang L."/>
            <person name="Zhao S."/>
            <person name="Grierson D."/>
            <person name="Xu C."/>
            <person name="Chen K."/>
        </authorList>
    </citation>
    <scope>NUCLEOTIDE SEQUENCE [LARGE SCALE GENOMIC DNA]</scope>
    <source>
        <strain evidence="14">01-14</strain>
        <tissue evidence="14">Leaf</tissue>
    </source>
</reference>
<dbReference type="InterPro" id="IPR017925">
    <property type="entry name" value="DHFR_CS"/>
</dbReference>
<dbReference type="SUPFAM" id="SSF52087">
    <property type="entry name" value="CRAL/TRIO domain"/>
    <property type="match status" value="1"/>
</dbReference>
<feature type="compositionally biased region" description="Basic and acidic residues" evidence="11">
    <location>
        <begin position="19"/>
        <end position="37"/>
    </location>
</feature>
<dbReference type="GO" id="GO:0006730">
    <property type="term" value="P:one-carbon metabolic process"/>
    <property type="evidence" value="ECO:0007669"/>
    <property type="project" value="UniProtKB-KW"/>
</dbReference>
<name>A0AAP0MT50_9ROSI</name>
<dbReference type="GO" id="GO:0046654">
    <property type="term" value="P:tetrahydrofolate biosynthetic process"/>
    <property type="evidence" value="ECO:0007669"/>
    <property type="project" value="InterPro"/>
</dbReference>
<comment type="caution">
    <text evidence="14">The sequence shown here is derived from an EMBL/GenBank/DDBJ whole genome shotgun (WGS) entry which is preliminary data.</text>
</comment>
<feature type="domain" description="DHFR" evidence="13">
    <location>
        <begin position="617"/>
        <end position="803"/>
    </location>
</feature>
<dbReference type="CDD" id="cd00209">
    <property type="entry name" value="DHFR"/>
    <property type="match status" value="1"/>
</dbReference>
<comment type="subcellular location">
    <subcellularLocation>
        <location evidence="1">Cell membrane</location>
        <topology evidence="1">Peripheral membrane protein</topology>
    </subcellularLocation>
    <subcellularLocation>
        <location evidence="2">Golgi apparatus membrane</location>
        <topology evidence="2">Peripheral membrane protein</topology>
    </subcellularLocation>
</comment>
<dbReference type="GO" id="GO:0015031">
    <property type="term" value="P:protein transport"/>
    <property type="evidence" value="ECO:0007669"/>
    <property type="project" value="UniProtKB-KW"/>
</dbReference>
<evidence type="ECO:0000256" key="11">
    <source>
        <dbReference type="SAM" id="MobiDB-lite"/>
    </source>
</evidence>
<evidence type="ECO:0000313" key="14">
    <source>
        <dbReference type="EMBL" id="KAK9216741.1"/>
    </source>
</evidence>
<dbReference type="PROSITE" id="PS51330">
    <property type="entry name" value="DHFR_2"/>
    <property type="match status" value="1"/>
</dbReference>
<keyword evidence="4" id="KW-0472">Membrane</keyword>
<dbReference type="SMART" id="SM01100">
    <property type="entry name" value="CRAL_TRIO_N"/>
    <property type="match status" value="1"/>
</dbReference>
<evidence type="ECO:0000259" key="13">
    <source>
        <dbReference type="PROSITE" id="PS51330"/>
    </source>
</evidence>
<dbReference type="PANTHER" id="PTHR45657">
    <property type="entry name" value="CRAL-TRIO DOMAIN-CONTAINING PROTEIN YKL091C-RELATED"/>
    <property type="match status" value="1"/>
</dbReference>
<feature type="region of interest" description="Disordered" evidence="11">
    <location>
        <begin position="1"/>
        <end position="65"/>
    </location>
</feature>
<comment type="similarity">
    <text evidence="10">Belongs to the SFH family.</text>
</comment>
<dbReference type="SUPFAM" id="SSF53597">
    <property type="entry name" value="Dihydrofolate reductase-like"/>
    <property type="match status" value="1"/>
</dbReference>
<evidence type="ECO:0000256" key="10">
    <source>
        <dbReference type="ARBA" id="ARBA00038020"/>
    </source>
</evidence>
<dbReference type="Gene3D" id="3.40.430.10">
    <property type="entry name" value="Dihydrofolate Reductase, subunit A"/>
    <property type="match status" value="1"/>
</dbReference>
<dbReference type="EMBL" id="JBCGBO010000003">
    <property type="protein sequence ID" value="KAK9216741.1"/>
    <property type="molecule type" value="Genomic_DNA"/>
</dbReference>
<evidence type="ECO:0000256" key="3">
    <source>
        <dbReference type="ARBA" id="ARBA00012856"/>
    </source>
</evidence>
<dbReference type="PRINTS" id="PR00070">
    <property type="entry name" value="DHFR"/>
</dbReference>
<evidence type="ECO:0000256" key="1">
    <source>
        <dbReference type="ARBA" id="ARBA00004202"/>
    </source>
</evidence>
<dbReference type="GO" id="GO:0005886">
    <property type="term" value="C:plasma membrane"/>
    <property type="evidence" value="ECO:0007669"/>
    <property type="project" value="UniProtKB-SubCell"/>
</dbReference>
<dbReference type="SUPFAM" id="SSF46938">
    <property type="entry name" value="CRAL/TRIO N-terminal domain"/>
    <property type="match status" value="1"/>
</dbReference>
<dbReference type="Pfam" id="PF00186">
    <property type="entry name" value="DHFR_1"/>
    <property type="match status" value="1"/>
</dbReference>
<keyword evidence="9" id="KW-0333">Golgi apparatus</keyword>
<dbReference type="PROSITE" id="PS50191">
    <property type="entry name" value="CRAL_TRIO"/>
    <property type="match status" value="1"/>
</dbReference>
<dbReference type="Pfam" id="PF00650">
    <property type="entry name" value="CRAL_TRIO"/>
    <property type="match status" value="1"/>
</dbReference>
<dbReference type="PANTHER" id="PTHR45657:SF38">
    <property type="entry name" value="CRAL-TRIO DOMAIN-CONTAINING PROTEIN"/>
    <property type="match status" value="1"/>
</dbReference>
<dbReference type="Gene3D" id="3.40.525.10">
    <property type="entry name" value="CRAL-TRIO lipid binding domain"/>
    <property type="match status" value="2"/>
</dbReference>
<feature type="compositionally biased region" description="Basic residues" evidence="11">
    <location>
        <begin position="38"/>
        <end position="48"/>
    </location>
</feature>
<evidence type="ECO:0000256" key="7">
    <source>
        <dbReference type="ARBA" id="ARBA00022927"/>
    </source>
</evidence>
<evidence type="ECO:0000256" key="6">
    <source>
        <dbReference type="ARBA" id="ARBA00022857"/>
    </source>
</evidence>
<sequence length="803" mass="91036">MSGPLDRFARPCFEGSCSNDERRERKSDFDNSEDDRKTRMRNLKKKAIKASSKLKPSFKKKSRRKSDERVSVSIEDVRNVEELHAVDAFRRVLISEELLPARHDHYHMLLRFLKARKFDIAKATQMWADMIQWRKDFGTDTILQDFEFSEVNEVLQHYPQGYHGMDKEGRPGFKSLTKSARELIMQVQKIDSDNYPETLCRMFIINAGQGFKLLWNSVRRFLDPKTTSKIHVLGNKYQSKLLEIIDASELPEFLGGSCNCADQGGCMRSDKGPWKDPNILQIVLSGEALRSRQIVTVLNSEGRVIARDKPRFLMIKSGDTSAAESGSEVEDIASPEPTGSYLVPRLTPVCEEPRVDVMATCPGEFSEYDEYVPVVDKAVDVGCKNQVSPQKPCYPSKDTHFLPSIGKGPEGTFACVWASLIAFFITLITLARSLVFRVDENHFMSDSVDYITDLTVDPIPEEFCTPSPGPRFTEADFLSPVLKRLAELEQKVDMLQEKPTQMPFEKEELLDAAVYRVDALEAELIATKKALYEALMRQEELLAYIDSQERAKCRVLLSSFRRSFYNIDYVSAMLPLFRVSNVTVKYRFCTRFYVGVNNNMSTLSNDNASMHLRARRPYQVVVAATRNMGIGKDGKLPWNLPSDLKFFKQLTMSTSDPGKRNAVVMGRKTWESISPLYRPLPGRLNVVLTRSGSFNIASLENVEICRSIHLALELLAEPPYCSSIEKVFVIGGGQILREALNAPECDAIHITKIETSIECDTFIPAIDLSLFQQRLDKFAYPSLVQEVFSSSIQKDDRTGSTSR</sequence>
<keyword evidence="6" id="KW-0521">NADP</keyword>
<evidence type="ECO:0000256" key="9">
    <source>
        <dbReference type="ARBA" id="ARBA00023034"/>
    </source>
</evidence>
<dbReference type="EC" id="1.5.1.3" evidence="3"/>
<dbReference type="AlphaFoldDB" id="A0AAP0MT50"/>
<dbReference type="SMART" id="SM00516">
    <property type="entry name" value="SEC14"/>
    <property type="match status" value="1"/>
</dbReference>
<evidence type="ECO:0000256" key="2">
    <source>
        <dbReference type="ARBA" id="ARBA00004395"/>
    </source>
</evidence>
<dbReference type="PROSITE" id="PS00075">
    <property type="entry name" value="DHFR_1"/>
    <property type="match status" value="1"/>
</dbReference>
<keyword evidence="5" id="KW-0554">One-carbon metabolism</keyword>
<dbReference type="InterPro" id="IPR036865">
    <property type="entry name" value="CRAL-TRIO_dom_sf"/>
</dbReference>
<feature type="domain" description="CRAL-TRIO" evidence="12">
    <location>
        <begin position="165"/>
        <end position="262"/>
    </location>
</feature>
<keyword evidence="7" id="KW-0653">Protein transport</keyword>
<evidence type="ECO:0000259" key="12">
    <source>
        <dbReference type="PROSITE" id="PS50191"/>
    </source>
</evidence>
<dbReference type="InterPro" id="IPR011074">
    <property type="entry name" value="CRAL/TRIO_N_dom"/>
</dbReference>
<dbReference type="GO" id="GO:0004146">
    <property type="term" value="F:dihydrofolate reductase activity"/>
    <property type="evidence" value="ECO:0007669"/>
    <property type="project" value="UniProtKB-EC"/>
</dbReference>
<evidence type="ECO:0000256" key="5">
    <source>
        <dbReference type="ARBA" id="ARBA00022563"/>
    </source>
</evidence>
<dbReference type="InterPro" id="IPR024072">
    <property type="entry name" value="DHFR-like_dom_sf"/>
</dbReference>
<keyword evidence="7" id="KW-0813">Transport</keyword>
<gene>
    <name evidence="14" type="ORF">WN944_008751</name>
</gene>
<dbReference type="GO" id="GO:0000139">
    <property type="term" value="C:Golgi membrane"/>
    <property type="evidence" value="ECO:0007669"/>
    <property type="project" value="UniProtKB-SubCell"/>
</dbReference>
<dbReference type="InterPro" id="IPR001796">
    <property type="entry name" value="DHFR_dom"/>
</dbReference>
<evidence type="ECO:0000313" key="15">
    <source>
        <dbReference type="Proteomes" id="UP001428341"/>
    </source>
</evidence>
<dbReference type="Pfam" id="PF03765">
    <property type="entry name" value="CRAL_TRIO_N"/>
    <property type="match status" value="1"/>
</dbReference>
<proteinExistence type="inferred from homology"/>
<keyword evidence="4" id="KW-1003">Cell membrane</keyword>
<protein>
    <recommendedName>
        <fullName evidence="3">dihydrofolate reductase</fullName>
        <ecNumber evidence="3">1.5.1.3</ecNumber>
    </recommendedName>
</protein>
<dbReference type="InterPro" id="IPR001251">
    <property type="entry name" value="CRAL-TRIO_dom"/>
</dbReference>
<dbReference type="Gene3D" id="1.10.8.20">
    <property type="entry name" value="N-terminal domain of phosphatidylinositol transfer protein sec14p"/>
    <property type="match status" value="1"/>
</dbReference>
<accession>A0AAP0MT50</accession>
<evidence type="ECO:0000256" key="8">
    <source>
        <dbReference type="ARBA" id="ARBA00023002"/>
    </source>
</evidence>